<proteinExistence type="predicted"/>
<feature type="non-terminal residue" evidence="1">
    <location>
        <position position="1"/>
    </location>
</feature>
<evidence type="ECO:0000313" key="2">
    <source>
        <dbReference type="Proteomes" id="UP000030746"/>
    </source>
</evidence>
<dbReference type="CTD" id="20230979"/>
<organism evidence="1 2">
    <name type="scientific">Lottia gigantea</name>
    <name type="common">Giant owl limpet</name>
    <dbReference type="NCBI Taxonomy" id="225164"/>
    <lineage>
        <taxon>Eukaryota</taxon>
        <taxon>Metazoa</taxon>
        <taxon>Spiralia</taxon>
        <taxon>Lophotrochozoa</taxon>
        <taxon>Mollusca</taxon>
        <taxon>Gastropoda</taxon>
        <taxon>Patellogastropoda</taxon>
        <taxon>Lottioidea</taxon>
        <taxon>Lottiidae</taxon>
        <taxon>Lottia</taxon>
    </lineage>
</organism>
<name>V4AWN1_LOTGI</name>
<dbReference type="PANTHER" id="PTHR36981:SF1">
    <property type="entry name" value="P2X PURINORECEPTOR 7 INTRACELLULAR DOMAIN-CONTAINING PROTEIN"/>
    <property type="match status" value="1"/>
</dbReference>
<keyword evidence="2" id="KW-1185">Reference proteome</keyword>
<sequence>RCSCGNCIIMLTVEECICCMEIDVVAHKCEEDGFNCILQHPPGFEPVCLNSFDLETAYLQYRQQYGDTEETGSGYVNMYV</sequence>
<dbReference type="PANTHER" id="PTHR36981">
    <property type="entry name" value="ZGC:195170"/>
    <property type="match status" value="1"/>
</dbReference>
<evidence type="ECO:0000313" key="1">
    <source>
        <dbReference type="EMBL" id="ESO99415.1"/>
    </source>
</evidence>
<protein>
    <submittedName>
        <fullName evidence="1">Uncharacterized protein</fullName>
    </submittedName>
</protein>
<dbReference type="Proteomes" id="UP000030746">
    <property type="component" value="Unassembled WGS sequence"/>
</dbReference>
<dbReference type="GeneID" id="20230979"/>
<accession>V4AWN1</accession>
<dbReference type="AlphaFoldDB" id="V4AWN1"/>
<dbReference type="KEGG" id="lgi:LOTGIDRAFT_113556"/>
<dbReference type="OrthoDB" id="6130210at2759"/>
<reference evidence="1 2" key="1">
    <citation type="journal article" date="2013" name="Nature">
        <title>Insights into bilaterian evolution from three spiralian genomes.</title>
        <authorList>
            <person name="Simakov O."/>
            <person name="Marletaz F."/>
            <person name="Cho S.J."/>
            <person name="Edsinger-Gonzales E."/>
            <person name="Havlak P."/>
            <person name="Hellsten U."/>
            <person name="Kuo D.H."/>
            <person name="Larsson T."/>
            <person name="Lv J."/>
            <person name="Arendt D."/>
            <person name="Savage R."/>
            <person name="Osoegawa K."/>
            <person name="de Jong P."/>
            <person name="Grimwood J."/>
            <person name="Chapman J.A."/>
            <person name="Shapiro H."/>
            <person name="Aerts A."/>
            <person name="Otillar R.P."/>
            <person name="Terry A.Y."/>
            <person name="Boore J.L."/>
            <person name="Grigoriev I.V."/>
            <person name="Lindberg D.R."/>
            <person name="Seaver E.C."/>
            <person name="Weisblat D.A."/>
            <person name="Putnam N.H."/>
            <person name="Rokhsar D.S."/>
        </authorList>
    </citation>
    <scope>NUCLEOTIDE SEQUENCE [LARGE SCALE GENOMIC DNA]</scope>
</reference>
<dbReference type="HOGENOM" id="CLU_2596945_0_0_1"/>
<dbReference type="EMBL" id="KB201037">
    <property type="protein sequence ID" value="ESO99415.1"/>
    <property type="molecule type" value="Genomic_DNA"/>
</dbReference>
<gene>
    <name evidence="1" type="ORF">LOTGIDRAFT_113556</name>
</gene>
<dbReference type="RefSeq" id="XP_009049904.1">
    <property type="nucleotide sequence ID" value="XM_009051656.1"/>
</dbReference>